<feature type="compositionally biased region" description="Basic residues" evidence="1">
    <location>
        <begin position="1"/>
        <end position="19"/>
    </location>
</feature>
<dbReference type="EMBL" id="BPLQ01010482">
    <property type="protein sequence ID" value="GIY50952.1"/>
    <property type="molecule type" value="Genomic_DNA"/>
</dbReference>
<proteinExistence type="predicted"/>
<feature type="compositionally biased region" description="Polar residues" evidence="1">
    <location>
        <begin position="23"/>
        <end position="36"/>
    </location>
</feature>
<gene>
    <name evidence="2" type="primary">AVEN_225937_1</name>
    <name evidence="2" type="ORF">CDAR_593071</name>
</gene>
<comment type="caution">
    <text evidence="2">The sequence shown here is derived from an EMBL/GenBank/DDBJ whole genome shotgun (WGS) entry which is preliminary data.</text>
</comment>
<reference evidence="2 3" key="1">
    <citation type="submission" date="2021-06" db="EMBL/GenBank/DDBJ databases">
        <title>Caerostris darwini draft genome.</title>
        <authorList>
            <person name="Kono N."/>
            <person name="Arakawa K."/>
        </authorList>
    </citation>
    <scope>NUCLEOTIDE SEQUENCE [LARGE SCALE GENOMIC DNA]</scope>
</reference>
<evidence type="ECO:0000256" key="1">
    <source>
        <dbReference type="SAM" id="MobiDB-lite"/>
    </source>
</evidence>
<organism evidence="2 3">
    <name type="scientific">Caerostris darwini</name>
    <dbReference type="NCBI Taxonomy" id="1538125"/>
    <lineage>
        <taxon>Eukaryota</taxon>
        <taxon>Metazoa</taxon>
        <taxon>Ecdysozoa</taxon>
        <taxon>Arthropoda</taxon>
        <taxon>Chelicerata</taxon>
        <taxon>Arachnida</taxon>
        <taxon>Araneae</taxon>
        <taxon>Araneomorphae</taxon>
        <taxon>Entelegynae</taxon>
        <taxon>Araneoidea</taxon>
        <taxon>Araneidae</taxon>
        <taxon>Caerostris</taxon>
    </lineage>
</organism>
<evidence type="ECO:0000313" key="2">
    <source>
        <dbReference type="EMBL" id="GIY50952.1"/>
    </source>
</evidence>
<accession>A0AAV4TZQ7</accession>
<dbReference type="AlphaFoldDB" id="A0AAV4TZQ7"/>
<keyword evidence="3" id="KW-1185">Reference proteome</keyword>
<evidence type="ECO:0000313" key="3">
    <source>
        <dbReference type="Proteomes" id="UP001054837"/>
    </source>
</evidence>
<dbReference type="Proteomes" id="UP001054837">
    <property type="component" value="Unassembled WGS sequence"/>
</dbReference>
<feature type="region of interest" description="Disordered" evidence="1">
    <location>
        <begin position="1"/>
        <end position="36"/>
    </location>
</feature>
<feature type="compositionally biased region" description="Polar residues" evidence="1">
    <location>
        <begin position="66"/>
        <end position="81"/>
    </location>
</feature>
<feature type="region of interest" description="Disordered" evidence="1">
    <location>
        <begin position="62"/>
        <end position="81"/>
    </location>
</feature>
<name>A0AAV4TZQ7_9ARAC</name>
<sequence length="496" mass="56349">MEARRKMGKNKNRNKRKNKNQNALGDNTNRPADTRTNMEFLDMECWIGSVNDSSVEKQKSLDTPVMPNTMSTKTKTLPKMSNSSNFLTETVSAESMFEVKKCNENDVSENFKANVVNTTIKKSCNFDETPYRNLTTSVSTYNGASSKSCSNHSDKIFTGAASHKTDIIPKTSIQYIPKNEHINNLAVKKINTKYSRHIQGGVKRYEEKWDTFHKKYLIWKQERLNTISELKELKEKVHNDQLSYNQTNVMFKEINMGSRMVKDGNSNATVDFFASLATFLSDTASGITSVAQAFNAEGYNVEFQKIMEHDAEVTKSLYTARSQCVEQYRDVDEIIRYCHSETFGKTLGNISKTLKLEDLWLDLKSSDGENTVVETAKCLDRFFARNINSNVLGEVYNSFEEYVNSNPAALDACKSAGKAFYGVYDTWIRDPKKQGSIANTTNIVANKMIMEEEKREISHLRSLTGNSEMSQAKLESKIEDAIDSLEFELNEISSYF</sequence>
<protein>
    <submittedName>
        <fullName evidence="2">Uncharacterized protein</fullName>
    </submittedName>
</protein>